<proteinExistence type="inferred from homology"/>
<evidence type="ECO:0000313" key="6">
    <source>
        <dbReference type="Proteomes" id="UP000588586"/>
    </source>
</evidence>
<dbReference type="NCBIfam" id="TIGR00732">
    <property type="entry name" value="dprA"/>
    <property type="match status" value="1"/>
</dbReference>
<organism evidence="5 6">
    <name type="scientific">Knoellia koreensis</name>
    <dbReference type="NCBI Taxonomy" id="2730921"/>
    <lineage>
        <taxon>Bacteria</taxon>
        <taxon>Bacillati</taxon>
        <taxon>Actinomycetota</taxon>
        <taxon>Actinomycetes</taxon>
        <taxon>Micrococcales</taxon>
        <taxon>Intrasporangiaceae</taxon>
        <taxon>Knoellia</taxon>
    </lineage>
</organism>
<dbReference type="InterPro" id="IPR041614">
    <property type="entry name" value="DprA_WH"/>
</dbReference>
<dbReference type="InterPro" id="IPR003488">
    <property type="entry name" value="DprA"/>
</dbReference>
<gene>
    <name evidence="5" type="primary">dprA</name>
    <name evidence="5" type="ORF">HJG52_06050</name>
</gene>
<evidence type="ECO:0000256" key="1">
    <source>
        <dbReference type="ARBA" id="ARBA00006525"/>
    </source>
</evidence>
<evidence type="ECO:0000256" key="2">
    <source>
        <dbReference type="SAM" id="MobiDB-lite"/>
    </source>
</evidence>
<feature type="domain" description="DprA winged helix" evidence="4">
    <location>
        <begin position="327"/>
        <end position="385"/>
    </location>
</feature>
<evidence type="ECO:0000313" key="5">
    <source>
        <dbReference type="EMBL" id="NNM45568.1"/>
    </source>
</evidence>
<dbReference type="InterPro" id="IPR057666">
    <property type="entry name" value="DrpA_SLOG"/>
</dbReference>
<evidence type="ECO:0000259" key="4">
    <source>
        <dbReference type="Pfam" id="PF17782"/>
    </source>
</evidence>
<keyword evidence="6" id="KW-1185">Reference proteome</keyword>
<accession>A0A849HDS7</accession>
<dbReference type="Gene3D" id="3.40.50.450">
    <property type="match status" value="1"/>
</dbReference>
<comment type="caution">
    <text evidence="5">The sequence shown here is derived from an EMBL/GenBank/DDBJ whole genome shotgun (WGS) entry which is preliminary data.</text>
</comment>
<reference evidence="5 6" key="1">
    <citation type="submission" date="2020-04" db="EMBL/GenBank/DDBJ databases">
        <title>Knoellia sp. isolate from air conditioner.</title>
        <authorList>
            <person name="Chea S."/>
            <person name="Kim D.-U."/>
        </authorList>
    </citation>
    <scope>NUCLEOTIDE SEQUENCE [LARGE SCALE GENOMIC DNA]</scope>
    <source>
        <strain evidence="5 6">DB2414S</strain>
    </source>
</reference>
<name>A0A849HDS7_9MICO</name>
<dbReference type="PANTHER" id="PTHR43022:SF1">
    <property type="entry name" value="PROTEIN SMF"/>
    <property type="match status" value="1"/>
</dbReference>
<comment type="similarity">
    <text evidence="1">Belongs to the DprA/Smf family.</text>
</comment>
<dbReference type="GO" id="GO:0009294">
    <property type="term" value="P:DNA-mediated transformation"/>
    <property type="evidence" value="ECO:0007669"/>
    <property type="project" value="InterPro"/>
</dbReference>
<dbReference type="SUPFAM" id="SSF102405">
    <property type="entry name" value="MCP/YpsA-like"/>
    <property type="match status" value="1"/>
</dbReference>
<feature type="domain" description="Smf/DprA SLOG" evidence="3">
    <location>
        <begin position="103"/>
        <end position="312"/>
    </location>
</feature>
<dbReference type="PANTHER" id="PTHR43022">
    <property type="entry name" value="PROTEIN SMF"/>
    <property type="match status" value="1"/>
</dbReference>
<dbReference type="EMBL" id="JABEPQ010000001">
    <property type="protein sequence ID" value="NNM45568.1"/>
    <property type="molecule type" value="Genomic_DNA"/>
</dbReference>
<dbReference type="Pfam" id="PF17782">
    <property type="entry name" value="WHD_DprA"/>
    <property type="match status" value="1"/>
</dbReference>
<protein>
    <submittedName>
        <fullName evidence="5">DNA-protecting protein DprA</fullName>
    </submittedName>
</protein>
<dbReference type="AlphaFoldDB" id="A0A849HDS7"/>
<feature type="region of interest" description="Disordered" evidence="2">
    <location>
        <begin position="381"/>
        <end position="400"/>
    </location>
</feature>
<dbReference type="Proteomes" id="UP000588586">
    <property type="component" value="Unassembled WGS sequence"/>
</dbReference>
<sequence>MNPQDRGVRAWRAVELPSPRDVAAELARVCRLVPDERAARMVWARLVEPENKEAIATVAKGGARAALEELKPEEDIARNAFPRLLDIDPAREQSILRALGARVLIPGDDEWPVAVEDHPEPPLCLWVRGSGDLVDLTERSVAIVGARAATAYGVHTARELGAGVADREFTVVSGAAYGIDAAAHEGALAVEGTTVAVLAGGIDRAYPASHAGLLERVAATGAVVTEVAPGSAPTRWRFLSRNRIIAAVSGATVVVEAGLRSGSRNTAKHARGMGRPIAAVPGPVTSAVSAGCHELIRGGATLVTDAAEVVELAGRIGELAPLKQEQATLVDELDPVQRRVFEAMPTRAPADLEALVRRSGMSGRQVRAALAQLELSGLSERRPGGWRKAGEERKGVAGQI</sequence>
<dbReference type="Pfam" id="PF02481">
    <property type="entry name" value="DNA_processg_A"/>
    <property type="match status" value="1"/>
</dbReference>
<dbReference type="InterPro" id="IPR036388">
    <property type="entry name" value="WH-like_DNA-bd_sf"/>
</dbReference>
<dbReference type="RefSeq" id="WP_171242570.1">
    <property type="nucleotide sequence ID" value="NZ_JABEPQ010000001.1"/>
</dbReference>
<evidence type="ECO:0000259" key="3">
    <source>
        <dbReference type="Pfam" id="PF02481"/>
    </source>
</evidence>
<dbReference type="Gene3D" id="1.10.10.10">
    <property type="entry name" value="Winged helix-like DNA-binding domain superfamily/Winged helix DNA-binding domain"/>
    <property type="match status" value="1"/>
</dbReference>